<keyword evidence="2" id="KW-0645">Protease</keyword>
<evidence type="ECO:0000313" key="7">
    <source>
        <dbReference type="Proteomes" id="UP001139516"/>
    </source>
</evidence>
<comment type="similarity">
    <text evidence="1">Belongs to the peptidase S49 family.</text>
</comment>
<dbReference type="CDD" id="cd07023">
    <property type="entry name" value="S49_Sppa_N_C"/>
    <property type="match status" value="1"/>
</dbReference>
<dbReference type="AlphaFoldDB" id="A0A9X1Y7W5"/>
<keyword evidence="3" id="KW-0378">Hydrolase</keyword>
<gene>
    <name evidence="6" type="primary">sppA</name>
    <name evidence="6" type="ORF">M0638_12365</name>
</gene>
<name>A0A9X1Y7W5_9PROT</name>
<accession>A0A9X1Y7W5</accession>
<dbReference type="InterPro" id="IPR047272">
    <property type="entry name" value="S49_SppA_C"/>
</dbReference>
<dbReference type="GO" id="GO:0006508">
    <property type="term" value="P:proteolysis"/>
    <property type="evidence" value="ECO:0007669"/>
    <property type="project" value="UniProtKB-KW"/>
</dbReference>
<protein>
    <submittedName>
        <fullName evidence="6">Signal peptide peptidase SppA</fullName>
    </submittedName>
</protein>
<dbReference type="EMBL" id="JALPRX010000050">
    <property type="protein sequence ID" value="MCK8785178.1"/>
    <property type="molecule type" value="Genomic_DNA"/>
</dbReference>
<dbReference type="RefSeq" id="WP_248667298.1">
    <property type="nucleotide sequence ID" value="NZ_JALPRX010000050.1"/>
</dbReference>
<proteinExistence type="inferred from homology"/>
<keyword evidence="7" id="KW-1185">Reference proteome</keyword>
<dbReference type="PANTHER" id="PTHR42987:SF6">
    <property type="entry name" value="PROTEINASE IV"/>
    <property type="match status" value="1"/>
</dbReference>
<dbReference type="Pfam" id="PF01343">
    <property type="entry name" value="Peptidase_S49"/>
    <property type="match status" value="1"/>
</dbReference>
<evidence type="ECO:0000259" key="5">
    <source>
        <dbReference type="Pfam" id="PF01343"/>
    </source>
</evidence>
<dbReference type="NCBIfam" id="TIGR00706">
    <property type="entry name" value="SppA_dom"/>
    <property type="match status" value="1"/>
</dbReference>
<dbReference type="InterPro" id="IPR004635">
    <property type="entry name" value="Pept_S49_SppA"/>
</dbReference>
<dbReference type="InterPro" id="IPR002142">
    <property type="entry name" value="Peptidase_S49"/>
</dbReference>
<comment type="caution">
    <text evidence="6">The sequence shown here is derived from an EMBL/GenBank/DDBJ whole genome shotgun (WGS) entry which is preliminary data.</text>
</comment>
<evidence type="ECO:0000256" key="2">
    <source>
        <dbReference type="ARBA" id="ARBA00022670"/>
    </source>
</evidence>
<evidence type="ECO:0000256" key="3">
    <source>
        <dbReference type="ARBA" id="ARBA00022801"/>
    </source>
</evidence>
<feature type="domain" description="Peptidase S49" evidence="5">
    <location>
        <begin position="108"/>
        <end position="257"/>
    </location>
</feature>
<dbReference type="Gene3D" id="6.20.330.10">
    <property type="match status" value="1"/>
</dbReference>
<sequence>MTLQADALIDRRRLKRRLTLWRGGAVLLAVALLALLVGRAAGVGTGGLGGAHIARLTVSGFIAEDREVLEALEKAGRNPAVRALIVSINSPGGSVGGGEALHAALVRLRESKPVVAVLRGTAASAAYMTAVATDRIIARESTVTGSIGVLLQSFDVSELLGRIGVRPEILTSGPLKAVPNPFRPLDEAGRAALERIVADLHAQFVAMVAAGRHMPEDRVRPLADGRIFTGRQALAAGLVDSIGGEAEARRWLESERHLPAGLPIRDLSTGTGIGRSLGLALGPFLGSLLKSVVSEWLGVDGFMSVWQPSA</sequence>
<organism evidence="6 7">
    <name type="scientific">Roseomonas acroporae</name>
    <dbReference type="NCBI Taxonomy" id="2937791"/>
    <lineage>
        <taxon>Bacteria</taxon>
        <taxon>Pseudomonadati</taxon>
        <taxon>Pseudomonadota</taxon>
        <taxon>Alphaproteobacteria</taxon>
        <taxon>Acetobacterales</taxon>
        <taxon>Roseomonadaceae</taxon>
        <taxon>Roseomonas</taxon>
    </lineage>
</organism>
<dbReference type="Proteomes" id="UP001139516">
    <property type="component" value="Unassembled WGS sequence"/>
</dbReference>
<dbReference type="InterPro" id="IPR029045">
    <property type="entry name" value="ClpP/crotonase-like_dom_sf"/>
</dbReference>
<keyword evidence="4" id="KW-0720">Serine protease</keyword>
<evidence type="ECO:0000313" key="6">
    <source>
        <dbReference type="EMBL" id="MCK8785178.1"/>
    </source>
</evidence>
<dbReference type="Gene3D" id="3.90.226.10">
    <property type="entry name" value="2-enoyl-CoA Hydratase, Chain A, domain 1"/>
    <property type="match status" value="1"/>
</dbReference>
<dbReference type="PANTHER" id="PTHR42987">
    <property type="entry name" value="PEPTIDASE S49"/>
    <property type="match status" value="1"/>
</dbReference>
<evidence type="ECO:0000256" key="4">
    <source>
        <dbReference type="ARBA" id="ARBA00022825"/>
    </source>
</evidence>
<reference evidence="6" key="1">
    <citation type="submission" date="2022-04" db="EMBL/GenBank/DDBJ databases">
        <title>Roseomonas acroporae sp. nov., isolated from coral Acropora digitifera.</title>
        <authorList>
            <person name="Sun H."/>
        </authorList>
    </citation>
    <scope>NUCLEOTIDE SEQUENCE</scope>
    <source>
        <strain evidence="6">NAR14</strain>
    </source>
</reference>
<dbReference type="SUPFAM" id="SSF52096">
    <property type="entry name" value="ClpP/crotonase"/>
    <property type="match status" value="1"/>
</dbReference>
<evidence type="ECO:0000256" key="1">
    <source>
        <dbReference type="ARBA" id="ARBA00008683"/>
    </source>
</evidence>
<dbReference type="GO" id="GO:0008236">
    <property type="term" value="F:serine-type peptidase activity"/>
    <property type="evidence" value="ECO:0007669"/>
    <property type="project" value="UniProtKB-KW"/>
</dbReference>